<evidence type="ECO:0000313" key="2">
    <source>
        <dbReference type="EMBL" id="MDV6237788.1"/>
    </source>
</evidence>
<evidence type="ECO:0000313" key="4">
    <source>
        <dbReference type="Proteomes" id="UP000232122"/>
    </source>
</evidence>
<reference evidence="2 4" key="2">
    <citation type="journal article" date="2018" name="Microb. Genom.">
        <title>Deciphering the unexplored Leptospira diversity from soils uncovers genomic evolution to virulence.</title>
        <authorList>
            <person name="Thibeaux R."/>
            <person name="Iraola G."/>
            <person name="Ferres I."/>
            <person name="Bierque E."/>
            <person name="Girault D."/>
            <person name="Soupe-Gilbert M.E."/>
            <person name="Picardeau M."/>
            <person name="Goarant C."/>
        </authorList>
    </citation>
    <scope>NUCLEOTIDE SEQUENCE [LARGE SCALE GENOMIC DNA]</scope>
    <source>
        <strain evidence="2 4">ATI7-C-A5</strain>
    </source>
</reference>
<organism evidence="3">
    <name type="scientific">Leptospira ellisii</name>
    <dbReference type="NCBI Taxonomy" id="2023197"/>
    <lineage>
        <taxon>Bacteria</taxon>
        <taxon>Pseudomonadati</taxon>
        <taxon>Spirochaetota</taxon>
        <taxon>Spirochaetia</taxon>
        <taxon>Leptospirales</taxon>
        <taxon>Leptospiraceae</taxon>
        <taxon>Leptospira</taxon>
    </lineage>
</organism>
<dbReference type="Proteomes" id="UP000232122">
    <property type="component" value="Unassembled WGS sequence"/>
</dbReference>
<keyword evidence="1" id="KW-1133">Transmembrane helix</keyword>
<dbReference type="NCBIfam" id="NF047499">
    <property type="entry name" value="LIC_11026_fam"/>
    <property type="match status" value="1"/>
</dbReference>
<proteinExistence type="predicted"/>
<evidence type="ECO:0000256" key="1">
    <source>
        <dbReference type="SAM" id="Phobius"/>
    </source>
</evidence>
<keyword evidence="4" id="KW-1185">Reference proteome</keyword>
<keyword evidence="1" id="KW-0472">Membrane</keyword>
<dbReference type="EMBL" id="NPEF02000034">
    <property type="protein sequence ID" value="MDV6237788.1"/>
    <property type="molecule type" value="Genomic_DNA"/>
</dbReference>
<dbReference type="OrthoDB" id="341991at2"/>
<name>A0A2N0BB96_9LEPT</name>
<gene>
    <name evidence="2" type="ORF">CH379_019345</name>
    <name evidence="3" type="ORF">CH379_05780</name>
</gene>
<dbReference type="RefSeq" id="WP_100746099.1">
    <property type="nucleotide sequence ID" value="NZ_NPEF02000034.1"/>
</dbReference>
<dbReference type="AlphaFoldDB" id="A0A2N0BB96"/>
<comment type="caution">
    <text evidence="3">The sequence shown here is derived from an EMBL/GenBank/DDBJ whole genome shotgun (WGS) entry which is preliminary data.</text>
</comment>
<reference evidence="3" key="1">
    <citation type="submission" date="2017-07" db="EMBL/GenBank/DDBJ databases">
        <title>Leptospira spp. isolated from tropical soils.</title>
        <authorList>
            <person name="Thibeaux R."/>
            <person name="Iraola G."/>
            <person name="Ferres I."/>
            <person name="Bierque E."/>
            <person name="Girault D."/>
            <person name="Soupe-Gilbert M.-E."/>
            <person name="Picardeau M."/>
            <person name="Goarant C."/>
        </authorList>
    </citation>
    <scope>NUCLEOTIDE SEQUENCE [LARGE SCALE GENOMIC DNA]</scope>
    <source>
        <strain evidence="3">ATI7-C-A5</strain>
    </source>
</reference>
<evidence type="ECO:0000313" key="3">
    <source>
        <dbReference type="EMBL" id="PJZ93821.1"/>
    </source>
</evidence>
<feature type="transmembrane region" description="Helical" evidence="1">
    <location>
        <begin position="14"/>
        <end position="32"/>
    </location>
</feature>
<keyword evidence="1" id="KW-0812">Transmembrane</keyword>
<dbReference type="EMBL" id="NPEF01000041">
    <property type="protein sequence ID" value="PJZ93821.1"/>
    <property type="molecule type" value="Genomic_DNA"/>
</dbReference>
<reference evidence="2" key="3">
    <citation type="submission" date="2023-10" db="EMBL/GenBank/DDBJ databases">
        <authorList>
            <person name="Picardeau M."/>
            <person name="Thibeaux R."/>
        </authorList>
    </citation>
    <scope>NUCLEOTIDE SEQUENCE</scope>
    <source>
        <strain evidence="2">ATI7-C-A5</strain>
    </source>
</reference>
<protein>
    <submittedName>
        <fullName evidence="3">Uncharacterized protein</fullName>
    </submittedName>
</protein>
<accession>A0A2N0BNC0</accession>
<sequence>MEPFKRHFQRHKRFYFFLLSLLIIYKIVFNRFTGQWIVSKTFSGFVKGSAEFEVKKFSLWYGLTLESLVVRSDAEFDGNPVLSAKEVDLSYNLPLLLVGRLKLSRIAFVGLQLDLRQKKGVWNAAALFPSSSKPAVSEPESDSPSDEISTYLPVSAFLKLELKDLFVRVVSESGESSYQAGVEGFHLDLELDTVRFRKIPLDVRILSLIDSVRFRMNPEKTVRIRFEDGSKSIDQPFRLTLELARDESVPGGMLVSKADIGSDSIPIRVQNRLLAPFGFGFRYTLGYSEKEDKLRLDVLELKVDKDVWLRGSGEIAGVSSKERNVSFSITNSSIRLRPLSDFLGTVPGIPKIQLDGELRLAPITVSGKDTRLKLSADLSAKDLSISLGGKTHRIPNLRLKADSVFNPFAEGSPTALRPVPMLENLELREFSATYNGIGIAAAGNIRNGSALNLDVTLQNLNLSDYVPSLGGILAAKVKADGTFNSLHVDGGVQLAGFRFPMGRGRSAPIPASLSLKSGIRFDKPFVPSSVSIESLVLETKGTEGKESFLFSSRGTVFLDGGFRADFDSVSLRTELDRLTPTLPLSLRESLIPVRNNLGNKILISGNFRYSLLDDKQDVSGKLRVDLPGIQVEGLRADLEAGIAKDSSITLSKFVLDAFQSKFKLEADGVLKKAVKTEEGVFGDLIPDLKGSIVLKSPQPAYLFQGITFDGFFSLGFRIKNSLASGSLVSKNSNLGYANRFCPGEDCKLYRIEGWNAEFPFTHDLSVKTTQNLIDGNKERFIKTYGRIPEPNFTINQIVGTHPSLKGIPFDYVKSRNGQPGLSARVDYSENFLKLEYLKVFSLDGLISGKDILVNVGEGKPETMEFAAVIQIKDIDLKQLLPPKSRSKIDDGKIKADLNVSGRNLADPIPNVNLFFSVFQIGQDFAKSAVNVFTPSNVFTDFIYNSYAVDKIEVELSKGLVYAVIQFKRSILNTIINLENSQISQQRMPLANFLKRARSEIDTYQ</sequence>
<accession>A0A2N0BB96</accession>